<gene>
    <name evidence="1" type="ordered locus">Pcal_1598</name>
</gene>
<dbReference type="STRING" id="410359.Pcal_1598"/>
<dbReference type="eggNOG" id="arCOG03767">
    <property type="taxonomic scope" value="Archaea"/>
</dbReference>
<dbReference type="RefSeq" id="WP_011850274.1">
    <property type="nucleotide sequence ID" value="NC_009073.1"/>
</dbReference>
<reference evidence="1" key="1">
    <citation type="submission" date="2007-02" db="EMBL/GenBank/DDBJ databases">
        <title>Complete sequence of Pyrobaculum calidifontis JCM 11548.</title>
        <authorList>
            <consortium name="US DOE Joint Genome Institute"/>
            <person name="Copeland A."/>
            <person name="Lucas S."/>
            <person name="Lapidus A."/>
            <person name="Barry K."/>
            <person name="Glavina del Rio T."/>
            <person name="Dalin E."/>
            <person name="Tice H."/>
            <person name="Pitluck S."/>
            <person name="Chain P."/>
            <person name="Malfatti S."/>
            <person name="Shin M."/>
            <person name="Vergez L."/>
            <person name="Schmutz J."/>
            <person name="Larimer F."/>
            <person name="Land M."/>
            <person name="Hauser L."/>
            <person name="Kyrpides N."/>
            <person name="Mikhailova N."/>
            <person name="Cozen A.E."/>
            <person name="Fitz-Gibbon S.T."/>
            <person name="House C.H."/>
            <person name="Saltikov C."/>
            <person name="Lowe T.M."/>
            <person name="Richardson P."/>
        </authorList>
    </citation>
    <scope>NUCLEOTIDE SEQUENCE [LARGE SCALE GENOMIC DNA]</scope>
    <source>
        <strain evidence="1">JCM 11548</strain>
    </source>
</reference>
<proteinExistence type="predicted"/>
<sequence>MSDKTTITVCREAALKIGKLARERGLSLLKVASEALDLAAEVVIDGKTPAEVIPLVKLHKVAPVFDMVYMPLGIVAEILKDADAYLIQFYDYGRDLGAALSRELKLSELLKNGDMLRSLIPARRVEFQRGALVVMLPPRSGKLAHLFASFLRGLLDGFGCTRHTVSTSSNLIEANVSECISSEG</sequence>
<keyword evidence="2" id="KW-1185">Reference proteome</keyword>
<dbReference type="AlphaFoldDB" id="A3MWJ9"/>
<evidence type="ECO:0000313" key="2">
    <source>
        <dbReference type="Proteomes" id="UP000001431"/>
    </source>
</evidence>
<dbReference type="EMBL" id="CP000561">
    <property type="protein sequence ID" value="ABO09016.1"/>
    <property type="molecule type" value="Genomic_DNA"/>
</dbReference>
<protein>
    <submittedName>
        <fullName evidence="1">Uncharacterized protein</fullName>
    </submittedName>
</protein>
<accession>A3MWJ9</accession>
<evidence type="ECO:0000313" key="1">
    <source>
        <dbReference type="EMBL" id="ABO09016.1"/>
    </source>
</evidence>
<organism evidence="1 2">
    <name type="scientific">Pyrobaculum calidifontis (strain DSM 21063 / JCM 11548 / VA1)</name>
    <dbReference type="NCBI Taxonomy" id="410359"/>
    <lineage>
        <taxon>Archaea</taxon>
        <taxon>Thermoproteota</taxon>
        <taxon>Thermoprotei</taxon>
        <taxon>Thermoproteales</taxon>
        <taxon>Thermoproteaceae</taxon>
        <taxon>Pyrobaculum</taxon>
    </lineage>
</organism>
<dbReference type="Proteomes" id="UP000001431">
    <property type="component" value="Chromosome"/>
</dbReference>
<dbReference type="HOGENOM" id="CLU_1431694_0_0_2"/>
<dbReference type="GeneID" id="4910231"/>
<dbReference type="KEGG" id="pcl:Pcal_1598"/>
<name>A3MWJ9_PYRCJ</name>